<gene>
    <name evidence="1" type="ORF">HPLM_LOCUS3826</name>
</gene>
<sequence length="111" mass="11778">MVLPVGAPNPLISQRPVTLRPRPVPVPQGERVAGTAALPVLPAPLIVQHVAQNQHVEVQLGLAPTGGGGFFASVRACQLTFLCSSGLFSSFSQFFGSTAVDFYYQTIQLLM</sequence>
<evidence type="ECO:0000313" key="1">
    <source>
        <dbReference type="EMBL" id="VDO21782.1"/>
    </source>
</evidence>
<organism evidence="3">
    <name type="scientific">Haemonchus placei</name>
    <name type="common">Barber's pole worm</name>
    <dbReference type="NCBI Taxonomy" id="6290"/>
    <lineage>
        <taxon>Eukaryota</taxon>
        <taxon>Metazoa</taxon>
        <taxon>Ecdysozoa</taxon>
        <taxon>Nematoda</taxon>
        <taxon>Chromadorea</taxon>
        <taxon>Rhabditida</taxon>
        <taxon>Rhabditina</taxon>
        <taxon>Rhabditomorpha</taxon>
        <taxon>Strongyloidea</taxon>
        <taxon>Trichostrongylidae</taxon>
        <taxon>Haemonchus</taxon>
    </lineage>
</organism>
<dbReference type="AlphaFoldDB" id="A0A0N4W2A4"/>
<dbReference type="EMBL" id="UZAF01016150">
    <property type="protein sequence ID" value="VDO21782.1"/>
    <property type="molecule type" value="Genomic_DNA"/>
</dbReference>
<reference evidence="1 2" key="2">
    <citation type="submission" date="2018-11" db="EMBL/GenBank/DDBJ databases">
        <authorList>
            <consortium name="Pathogen Informatics"/>
        </authorList>
    </citation>
    <scope>NUCLEOTIDE SEQUENCE [LARGE SCALE GENOMIC DNA]</scope>
    <source>
        <strain evidence="1 2">MHpl1</strain>
    </source>
</reference>
<dbReference type="WBParaSite" id="HPLM_0000383401-mRNA-1">
    <property type="protein sequence ID" value="HPLM_0000383401-mRNA-1"/>
    <property type="gene ID" value="HPLM_0000383401"/>
</dbReference>
<dbReference type="Proteomes" id="UP000268014">
    <property type="component" value="Unassembled WGS sequence"/>
</dbReference>
<protein>
    <submittedName>
        <fullName evidence="3">RFX2</fullName>
    </submittedName>
</protein>
<proteinExistence type="predicted"/>
<dbReference type="OrthoDB" id="5861518at2759"/>
<keyword evidence="2" id="KW-1185">Reference proteome</keyword>
<reference evidence="3" key="1">
    <citation type="submission" date="2017-02" db="UniProtKB">
        <authorList>
            <consortium name="WormBaseParasite"/>
        </authorList>
    </citation>
    <scope>IDENTIFICATION</scope>
</reference>
<evidence type="ECO:0000313" key="2">
    <source>
        <dbReference type="Proteomes" id="UP000268014"/>
    </source>
</evidence>
<evidence type="ECO:0000313" key="3">
    <source>
        <dbReference type="WBParaSite" id="HPLM_0000383401-mRNA-1"/>
    </source>
</evidence>
<accession>A0A0N4W2A4</accession>
<name>A0A0N4W2A4_HAEPC</name>